<dbReference type="InterPro" id="IPR002110">
    <property type="entry name" value="Ankyrin_rpt"/>
</dbReference>
<protein>
    <recommendedName>
        <fullName evidence="4">Fungal N-terminal domain-containing protein</fullName>
    </recommendedName>
</protein>
<evidence type="ECO:0008006" key="4">
    <source>
        <dbReference type="Google" id="ProtNLM"/>
    </source>
</evidence>
<accession>A0A0D2GEX2</accession>
<keyword evidence="3" id="KW-1185">Reference proteome</keyword>
<evidence type="ECO:0000313" key="2">
    <source>
        <dbReference type="EMBL" id="KIW96902.1"/>
    </source>
</evidence>
<dbReference type="RefSeq" id="XP_016623571.1">
    <property type="nucleotide sequence ID" value="XM_016760050.1"/>
</dbReference>
<dbReference type="GeneID" id="27695221"/>
<evidence type="ECO:0000313" key="3">
    <source>
        <dbReference type="Proteomes" id="UP000053789"/>
    </source>
</evidence>
<proteinExistence type="predicted"/>
<sequence>MAEIVGIVAAALEFGSVIRELKELRSSIKHAPEGLGQLLEELDSLEDVLQTLAEQEAVTAAYVSPNAVRNCRQRCEKAVQGIRIVCDGLSKCIKHSRLRGSLKAALKKDVLEKSAREIERAKSNLILAQMAALNAISTFNLQHHATTQARVVSSSGNVSALLEDIRQAPRSAVSAAVSTLTCQSDSTLDITPLSEGAQRSQCARVRTQRLILLQSRRLGKAIEFVQQQAYGAWTYGFRTYSIRPCDALVFKYAQGDDLSALQQLFQTHQASIHDRDQFGRTILHWASTLARVPIMKFLIQQGADPKERDFDNMSCLSYLALSACAAPVVDAFRVMIQCDVLSDLDDDPQKALNVIIAQKPEAAPDILAMLSPPWSSHDLLTRLDAAYNVCDARAHSTAFWRCLSQSQLESSCLVRKLSRNGNSFVYESLISRLAGVMTSFWPNHGSYRFWGDYGSCQDYAGWRVLFQSAVRLSGLCFSFDYLCFSPMLTYLRFGNGDNLCFYGSHSDLSSKRLTHKLRHWAQEVLDAGQDLSEYGQWEHGFLFSRARGPYMVTPGRFSVVVLNFTYGANPSDWQIWVSMSLDEHAGEFWQSLEDPEPEFDLPGAWPSTPPVSGARYDVFMGRGFWYSRRKRRRWLRYLGLTGNEADKFFGDHWKTRVALLAGSGKKKKATAEIFFRENGISPPS</sequence>
<dbReference type="OrthoDB" id="4158831at2759"/>
<dbReference type="EMBL" id="KN846982">
    <property type="protein sequence ID" value="KIW96902.1"/>
    <property type="molecule type" value="Genomic_DNA"/>
</dbReference>
<dbReference type="VEuPathDB" id="FungiDB:Z519_02293"/>
<feature type="repeat" description="ANK" evidence="1">
    <location>
        <begin position="278"/>
        <end position="310"/>
    </location>
</feature>
<name>A0A0D2GEX2_CLAB1</name>
<gene>
    <name evidence="2" type="ORF">Z519_02293</name>
</gene>
<keyword evidence="1" id="KW-0040">ANK repeat</keyword>
<dbReference type="InterPro" id="IPR036770">
    <property type="entry name" value="Ankyrin_rpt-contain_sf"/>
</dbReference>
<dbReference type="Proteomes" id="UP000053789">
    <property type="component" value="Unassembled WGS sequence"/>
</dbReference>
<dbReference type="PROSITE" id="PS50297">
    <property type="entry name" value="ANK_REP_REGION"/>
    <property type="match status" value="1"/>
</dbReference>
<dbReference type="HOGENOM" id="CLU_025581_1_0_1"/>
<dbReference type="AlphaFoldDB" id="A0A0D2GEX2"/>
<dbReference type="Gene3D" id="1.25.40.20">
    <property type="entry name" value="Ankyrin repeat-containing domain"/>
    <property type="match status" value="1"/>
</dbReference>
<evidence type="ECO:0000256" key="1">
    <source>
        <dbReference type="PROSITE-ProRule" id="PRU00023"/>
    </source>
</evidence>
<dbReference type="Pfam" id="PF00023">
    <property type="entry name" value="Ank"/>
    <property type="match status" value="1"/>
</dbReference>
<organism evidence="2 3">
    <name type="scientific">Cladophialophora bantiana (strain ATCC 10958 / CBS 173.52 / CDC B-1940 / NIH 8579)</name>
    <name type="common">Xylohypha bantiana</name>
    <dbReference type="NCBI Taxonomy" id="1442370"/>
    <lineage>
        <taxon>Eukaryota</taxon>
        <taxon>Fungi</taxon>
        <taxon>Dikarya</taxon>
        <taxon>Ascomycota</taxon>
        <taxon>Pezizomycotina</taxon>
        <taxon>Eurotiomycetes</taxon>
        <taxon>Chaetothyriomycetidae</taxon>
        <taxon>Chaetothyriales</taxon>
        <taxon>Herpotrichiellaceae</taxon>
        <taxon>Cladophialophora</taxon>
    </lineage>
</organism>
<dbReference type="SUPFAM" id="SSF48403">
    <property type="entry name" value="Ankyrin repeat"/>
    <property type="match status" value="1"/>
</dbReference>
<dbReference type="PROSITE" id="PS50088">
    <property type="entry name" value="ANK_REPEAT"/>
    <property type="match status" value="1"/>
</dbReference>
<reference evidence="2" key="1">
    <citation type="submission" date="2015-01" db="EMBL/GenBank/DDBJ databases">
        <title>The Genome Sequence of Cladophialophora bantiana CBS 173.52.</title>
        <authorList>
            <consortium name="The Broad Institute Genomics Platform"/>
            <person name="Cuomo C."/>
            <person name="de Hoog S."/>
            <person name="Gorbushina A."/>
            <person name="Stielow B."/>
            <person name="Teixiera M."/>
            <person name="Abouelleil A."/>
            <person name="Chapman S.B."/>
            <person name="Priest M."/>
            <person name="Young S.K."/>
            <person name="Wortman J."/>
            <person name="Nusbaum C."/>
            <person name="Birren B."/>
        </authorList>
    </citation>
    <scope>NUCLEOTIDE SEQUENCE [LARGE SCALE GENOMIC DNA]</scope>
    <source>
        <strain evidence="2">CBS 173.52</strain>
    </source>
</reference>